<reference evidence="1 2" key="1">
    <citation type="journal article" date="2013" name="PLoS Genet.">
        <title>The genome and development-dependent transcriptomes of Pyronema confluens: a window into fungal evolution.</title>
        <authorList>
            <person name="Traeger S."/>
            <person name="Altegoer F."/>
            <person name="Freitag M."/>
            <person name="Gabaldon T."/>
            <person name="Kempken F."/>
            <person name="Kumar A."/>
            <person name="Marcet-Houben M."/>
            <person name="Poggeler S."/>
            <person name="Stajich J.E."/>
            <person name="Nowrousian M."/>
        </authorList>
    </citation>
    <scope>NUCLEOTIDE SEQUENCE [LARGE SCALE GENOMIC DNA]</scope>
    <source>
        <strain evidence="2">CBS 100304</strain>
        <tissue evidence="1">Vegetative mycelium</tissue>
    </source>
</reference>
<keyword evidence="2" id="KW-1185">Reference proteome</keyword>
<dbReference type="Proteomes" id="UP000018144">
    <property type="component" value="Unassembled WGS sequence"/>
</dbReference>
<dbReference type="AlphaFoldDB" id="U4L0D8"/>
<sequence>MVHQLFQNILRPNYSSHSEVGKLLDGLPRVLVERINNV</sequence>
<accession>U4L0D8</accession>
<dbReference type="EMBL" id="HF935417">
    <property type="protein sequence ID" value="CCX08491.1"/>
    <property type="molecule type" value="Genomic_DNA"/>
</dbReference>
<proteinExistence type="predicted"/>
<name>U4L0D8_PYROM</name>
<gene>
    <name evidence="1" type="ORF">PCON_08084</name>
</gene>
<protein>
    <submittedName>
        <fullName evidence="1">Uncharacterized protein</fullName>
    </submittedName>
</protein>
<evidence type="ECO:0000313" key="1">
    <source>
        <dbReference type="EMBL" id="CCX08491.1"/>
    </source>
</evidence>
<organism evidence="1 2">
    <name type="scientific">Pyronema omphalodes (strain CBS 100304)</name>
    <name type="common">Pyronema confluens</name>
    <dbReference type="NCBI Taxonomy" id="1076935"/>
    <lineage>
        <taxon>Eukaryota</taxon>
        <taxon>Fungi</taxon>
        <taxon>Dikarya</taxon>
        <taxon>Ascomycota</taxon>
        <taxon>Pezizomycotina</taxon>
        <taxon>Pezizomycetes</taxon>
        <taxon>Pezizales</taxon>
        <taxon>Pyronemataceae</taxon>
        <taxon>Pyronema</taxon>
    </lineage>
</organism>
<evidence type="ECO:0000313" key="2">
    <source>
        <dbReference type="Proteomes" id="UP000018144"/>
    </source>
</evidence>